<dbReference type="Proteomes" id="UP000814140">
    <property type="component" value="Unassembled WGS sequence"/>
</dbReference>
<evidence type="ECO:0000313" key="1">
    <source>
        <dbReference type="EMBL" id="KAI0068115.1"/>
    </source>
</evidence>
<accession>A0ACB8TIA0</accession>
<reference evidence="1" key="2">
    <citation type="journal article" date="2022" name="New Phytol.">
        <title>Evolutionary transition to the ectomycorrhizal habit in the genomes of a hyperdiverse lineage of mushroom-forming fungi.</title>
        <authorList>
            <person name="Looney B."/>
            <person name="Miyauchi S."/>
            <person name="Morin E."/>
            <person name="Drula E."/>
            <person name="Courty P.E."/>
            <person name="Kohler A."/>
            <person name="Kuo A."/>
            <person name="LaButti K."/>
            <person name="Pangilinan J."/>
            <person name="Lipzen A."/>
            <person name="Riley R."/>
            <person name="Andreopoulos W."/>
            <person name="He G."/>
            <person name="Johnson J."/>
            <person name="Nolan M."/>
            <person name="Tritt A."/>
            <person name="Barry K.W."/>
            <person name="Grigoriev I.V."/>
            <person name="Nagy L.G."/>
            <person name="Hibbett D."/>
            <person name="Henrissat B."/>
            <person name="Matheny P.B."/>
            <person name="Labbe J."/>
            <person name="Martin F.M."/>
        </authorList>
    </citation>
    <scope>NUCLEOTIDE SEQUENCE</scope>
    <source>
        <strain evidence="1">HHB10654</strain>
    </source>
</reference>
<gene>
    <name evidence="1" type="ORF">BV25DRAFT_1834416</name>
</gene>
<proteinExistence type="predicted"/>
<keyword evidence="2" id="KW-1185">Reference proteome</keyword>
<sequence length="423" mass="44901">MSSYIGLPPIPSDLKPLTSFLQRADEVKKQDPIISYWCAYYAAQVGISLKAPAPANRAFLSSLLTALENLRASVGVHDALDVESASCAYVENFALRVFAAADNEDRRGAATRATAKKFLAAATFLEVLKVFDDKTAWETHEEKVRYSKWKAAEIAKAIREGRKPTPGPANADAAPESDLLSPPHPSPPPVSPPTRRPYVSDDLEGRQDSGFYSPPHLPPQTLPSTSPTSPGLPTVAEDIAPRSAPVPITSKRHGRHGSASRSPPSPPSSAGSASSSRRSHRSRTKSLSGPHPPPPPPPTNFVAPSPGRIRTTSLSSASNVPIPPPLASPTHFVPRNSPPSDTPYFGSSGDPYLVSPPVESRPAPPPPPPAPISHIAPPPPPELTPGMIAKAQKHCRFAISALDYEDAEHARKELRAALAVLGG</sequence>
<reference evidence="1" key="1">
    <citation type="submission" date="2021-03" db="EMBL/GenBank/DDBJ databases">
        <authorList>
            <consortium name="DOE Joint Genome Institute"/>
            <person name="Ahrendt S."/>
            <person name="Looney B.P."/>
            <person name="Miyauchi S."/>
            <person name="Morin E."/>
            <person name="Drula E."/>
            <person name="Courty P.E."/>
            <person name="Chicoki N."/>
            <person name="Fauchery L."/>
            <person name="Kohler A."/>
            <person name="Kuo A."/>
            <person name="Labutti K."/>
            <person name="Pangilinan J."/>
            <person name="Lipzen A."/>
            <person name="Riley R."/>
            <person name="Andreopoulos W."/>
            <person name="He G."/>
            <person name="Johnson J."/>
            <person name="Barry K.W."/>
            <person name="Grigoriev I.V."/>
            <person name="Nagy L."/>
            <person name="Hibbett D."/>
            <person name="Henrissat B."/>
            <person name="Matheny P.B."/>
            <person name="Labbe J."/>
            <person name="Martin F."/>
        </authorList>
    </citation>
    <scope>NUCLEOTIDE SEQUENCE</scope>
    <source>
        <strain evidence="1">HHB10654</strain>
    </source>
</reference>
<dbReference type="EMBL" id="MU277188">
    <property type="protein sequence ID" value="KAI0068115.1"/>
    <property type="molecule type" value="Genomic_DNA"/>
</dbReference>
<evidence type="ECO:0000313" key="2">
    <source>
        <dbReference type="Proteomes" id="UP000814140"/>
    </source>
</evidence>
<name>A0ACB8TIA0_9AGAM</name>
<comment type="caution">
    <text evidence="1">The sequence shown here is derived from an EMBL/GenBank/DDBJ whole genome shotgun (WGS) entry which is preliminary data.</text>
</comment>
<protein>
    <submittedName>
        <fullName evidence="1">DUF605-domain-containing protein</fullName>
    </submittedName>
</protein>
<organism evidence="1 2">
    <name type="scientific">Artomyces pyxidatus</name>
    <dbReference type="NCBI Taxonomy" id="48021"/>
    <lineage>
        <taxon>Eukaryota</taxon>
        <taxon>Fungi</taxon>
        <taxon>Dikarya</taxon>
        <taxon>Basidiomycota</taxon>
        <taxon>Agaricomycotina</taxon>
        <taxon>Agaricomycetes</taxon>
        <taxon>Russulales</taxon>
        <taxon>Auriscalpiaceae</taxon>
        <taxon>Artomyces</taxon>
    </lineage>
</organism>